<dbReference type="AlphaFoldDB" id="A0A392W0X8"/>
<evidence type="ECO:0000313" key="2">
    <source>
        <dbReference type="Proteomes" id="UP000265520"/>
    </source>
</evidence>
<feature type="non-terminal residue" evidence="1">
    <location>
        <position position="25"/>
    </location>
</feature>
<dbReference type="EMBL" id="LXQA011313858">
    <property type="protein sequence ID" value="MCI92891.1"/>
    <property type="molecule type" value="Genomic_DNA"/>
</dbReference>
<protein>
    <submittedName>
        <fullName evidence="1">Uncharacterized protein</fullName>
    </submittedName>
</protein>
<reference evidence="1 2" key="1">
    <citation type="journal article" date="2018" name="Front. Plant Sci.">
        <title>Red Clover (Trifolium pratense) and Zigzag Clover (T. medium) - A Picture of Genomic Similarities and Differences.</title>
        <authorList>
            <person name="Dluhosova J."/>
            <person name="Istvanek J."/>
            <person name="Nedelnik J."/>
            <person name="Repkova J."/>
        </authorList>
    </citation>
    <scope>NUCLEOTIDE SEQUENCE [LARGE SCALE GENOMIC DNA]</scope>
    <source>
        <strain evidence="2">cv. 10/8</strain>
        <tissue evidence="1">Leaf</tissue>
    </source>
</reference>
<evidence type="ECO:0000313" key="1">
    <source>
        <dbReference type="EMBL" id="MCI92891.1"/>
    </source>
</evidence>
<name>A0A392W0X8_9FABA</name>
<proteinExistence type="predicted"/>
<dbReference type="Proteomes" id="UP000265520">
    <property type="component" value="Unassembled WGS sequence"/>
</dbReference>
<keyword evidence="2" id="KW-1185">Reference proteome</keyword>
<comment type="caution">
    <text evidence="1">The sequence shown here is derived from an EMBL/GenBank/DDBJ whole genome shotgun (WGS) entry which is preliminary data.</text>
</comment>
<organism evidence="1 2">
    <name type="scientific">Trifolium medium</name>
    <dbReference type="NCBI Taxonomy" id="97028"/>
    <lineage>
        <taxon>Eukaryota</taxon>
        <taxon>Viridiplantae</taxon>
        <taxon>Streptophyta</taxon>
        <taxon>Embryophyta</taxon>
        <taxon>Tracheophyta</taxon>
        <taxon>Spermatophyta</taxon>
        <taxon>Magnoliopsida</taxon>
        <taxon>eudicotyledons</taxon>
        <taxon>Gunneridae</taxon>
        <taxon>Pentapetalae</taxon>
        <taxon>rosids</taxon>
        <taxon>fabids</taxon>
        <taxon>Fabales</taxon>
        <taxon>Fabaceae</taxon>
        <taxon>Papilionoideae</taxon>
        <taxon>50 kb inversion clade</taxon>
        <taxon>NPAAA clade</taxon>
        <taxon>Hologalegina</taxon>
        <taxon>IRL clade</taxon>
        <taxon>Trifolieae</taxon>
        <taxon>Trifolium</taxon>
    </lineage>
</organism>
<accession>A0A392W0X8</accession>
<sequence length="25" mass="2695">MVVFVDDGGWRLDGILMVVKLCGDG</sequence>